<proteinExistence type="predicted"/>
<name>A0A9X2AD38_9BACL</name>
<reference evidence="2" key="1">
    <citation type="submission" date="2022-03" db="EMBL/GenBank/DDBJ databases">
        <title>Draft Genome Sequence of Firmicute Strain S0AB, a Heterotrophic Iron/Sulfur-Oxidizing Extreme Acidophile.</title>
        <authorList>
            <person name="Vergara E."/>
            <person name="Pakostova E."/>
            <person name="Johnson D.B."/>
            <person name="Holmes D.S."/>
        </authorList>
    </citation>
    <scope>NUCLEOTIDE SEQUENCE</scope>
    <source>
        <strain evidence="2">S0AB</strain>
    </source>
</reference>
<accession>A0A9X2AD38</accession>
<keyword evidence="1" id="KW-1133">Transmembrane helix</keyword>
<comment type="caution">
    <text evidence="2">The sequence shown here is derived from an EMBL/GenBank/DDBJ whole genome shotgun (WGS) entry which is preliminary data.</text>
</comment>
<dbReference type="AlphaFoldDB" id="A0A9X2AD38"/>
<dbReference type="RefSeq" id="WP_241711670.1">
    <property type="nucleotide sequence ID" value="NZ_JALBUF010000001.1"/>
</dbReference>
<sequence length="196" mass="21846">MMRDVLWKWCDMHVQSVYRKLFYVFTVVVCIFVIQPVYAATQSVITTHQLSISYSQTLLAPQPPGASVTLSPIVVTNTGGEIEHVQVQITGGLLNVYPKQVTLPPKQTVHIGMYINIPQNQSIGTYQRIVHIDEVQGIGKPISVATIPFTVRIVNTTGSLGTFGFIQDHAIWGVGIVVVLLLLSYAFDTWRKKQHK</sequence>
<organism evidence="2 3">
    <name type="scientific">Sulfoacidibacillus ferrooxidans</name>
    <dbReference type="NCBI Taxonomy" id="2005001"/>
    <lineage>
        <taxon>Bacteria</taxon>
        <taxon>Bacillati</taxon>
        <taxon>Bacillota</taxon>
        <taxon>Bacilli</taxon>
        <taxon>Bacillales</taxon>
        <taxon>Alicyclobacillaceae</taxon>
        <taxon>Sulfoacidibacillus</taxon>
    </lineage>
</organism>
<feature type="transmembrane region" description="Helical" evidence="1">
    <location>
        <begin position="169"/>
        <end position="187"/>
    </location>
</feature>
<keyword evidence="3" id="KW-1185">Reference proteome</keyword>
<evidence type="ECO:0000313" key="2">
    <source>
        <dbReference type="EMBL" id="MCI0182051.1"/>
    </source>
</evidence>
<gene>
    <name evidence="2" type="ORF">MM817_00302</name>
</gene>
<keyword evidence="1" id="KW-0472">Membrane</keyword>
<keyword evidence="1" id="KW-0812">Transmembrane</keyword>
<evidence type="ECO:0000313" key="3">
    <source>
        <dbReference type="Proteomes" id="UP001139263"/>
    </source>
</evidence>
<dbReference type="Proteomes" id="UP001139263">
    <property type="component" value="Unassembled WGS sequence"/>
</dbReference>
<dbReference type="EMBL" id="JALBUF010000001">
    <property type="protein sequence ID" value="MCI0182051.1"/>
    <property type="molecule type" value="Genomic_DNA"/>
</dbReference>
<feature type="transmembrane region" description="Helical" evidence="1">
    <location>
        <begin position="21"/>
        <end position="41"/>
    </location>
</feature>
<evidence type="ECO:0000256" key="1">
    <source>
        <dbReference type="SAM" id="Phobius"/>
    </source>
</evidence>
<protein>
    <submittedName>
        <fullName evidence="2">Uncharacterized protein</fullName>
    </submittedName>
</protein>